<protein>
    <submittedName>
        <fullName evidence="2">Uncharacterized protein</fullName>
    </submittedName>
</protein>
<proteinExistence type="predicted"/>
<organism evidence="2 3">
    <name type="scientific">Gymnopilus dilepis</name>
    <dbReference type="NCBI Taxonomy" id="231916"/>
    <lineage>
        <taxon>Eukaryota</taxon>
        <taxon>Fungi</taxon>
        <taxon>Dikarya</taxon>
        <taxon>Basidiomycota</taxon>
        <taxon>Agaricomycotina</taxon>
        <taxon>Agaricomycetes</taxon>
        <taxon>Agaricomycetidae</taxon>
        <taxon>Agaricales</taxon>
        <taxon>Agaricineae</taxon>
        <taxon>Hymenogastraceae</taxon>
        <taxon>Gymnopilus</taxon>
    </lineage>
</organism>
<dbReference type="InParanoid" id="A0A409WJY0"/>
<sequence length="142" mass="15258">MSSVCWKHDSTAGKFSHEKSKTCLYLNDAKAPLFQSPSDHFFKLPGCVDIADLSTPPSGRLTPAGSSRASPGPGRSHCPTLELLLTTANAVYPWWCPDADFSREKIPDDVKSAAYSPQVLVVPWASTSVSQVASSLHLDADP</sequence>
<comment type="caution">
    <text evidence="2">The sequence shown here is derived from an EMBL/GenBank/DDBJ whole genome shotgun (WGS) entry which is preliminary data.</text>
</comment>
<feature type="compositionally biased region" description="Low complexity" evidence="1">
    <location>
        <begin position="63"/>
        <end position="75"/>
    </location>
</feature>
<evidence type="ECO:0000256" key="1">
    <source>
        <dbReference type="SAM" id="MobiDB-lite"/>
    </source>
</evidence>
<accession>A0A409WJY0</accession>
<keyword evidence="3" id="KW-1185">Reference proteome</keyword>
<dbReference type="EMBL" id="NHYE01005033">
    <property type="protein sequence ID" value="PPQ78853.1"/>
    <property type="molecule type" value="Genomic_DNA"/>
</dbReference>
<name>A0A409WJY0_9AGAR</name>
<dbReference type="AlphaFoldDB" id="A0A409WJY0"/>
<gene>
    <name evidence="2" type="ORF">CVT26_011858</name>
</gene>
<feature type="region of interest" description="Disordered" evidence="1">
    <location>
        <begin position="55"/>
        <end position="75"/>
    </location>
</feature>
<evidence type="ECO:0000313" key="2">
    <source>
        <dbReference type="EMBL" id="PPQ78853.1"/>
    </source>
</evidence>
<dbReference type="Proteomes" id="UP000284706">
    <property type="component" value="Unassembled WGS sequence"/>
</dbReference>
<reference evidence="2 3" key="1">
    <citation type="journal article" date="2018" name="Evol. Lett.">
        <title>Horizontal gene cluster transfer increased hallucinogenic mushroom diversity.</title>
        <authorList>
            <person name="Reynolds H.T."/>
            <person name="Vijayakumar V."/>
            <person name="Gluck-Thaler E."/>
            <person name="Korotkin H.B."/>
            <person name="Matheny P.B."/>
            <person name="Slot J.C."/>
        </authorList>
    </citation>
    <scope>NUCLEOTIDE SEQUENCE [LARGE SCALE GENOMIC DNA]</scope>
    <source>
        <strain evidence="2 3">SRW20</strain>
    </source>
</reference>
<evidence type="ECO:0000313" key="3">
    <source>
        <dbReference type="Proteomes" id="UP000284706"/>
    </source>
</evidence>